<dbReference type="SUPFAM" id="SSF54277">
    <property type="entry name" value="CAD &amp; PB1 domains"/>
    <property type="match status" value="1"/>
</dbReference>
<dbReference type="Gene3D" id="3.10.20.90">
    <property type="entry name" value="Phosphatidylinositol 3-kinase Catalytic Subunit, Chain A, domain 1"/>
    <property type="match status" value="1"/>
</dbReference>
<accession>A0A2U1KE94</accession>
<proteinExistence type="predicted"/>
<gene>
    <name evidence="2" type="ORF">CTI12_AA612600</name>
</gene>
<name>A0A2U1KE94_ARTAN</name>
<protein>
    <submittedName>
        <fullName evidence="2">NIN-like protein</fullName>
    </submittedName>
</protein>
<dbReference type="OrthoDB" id="6270329at2759"/>
<dbReference type="AlphaFoldDB" id="A0A2U1KE94"/>
<dbReference type="Proteomes" id="UP000245207">
    <property type="component" value="Unassembled WGS sequence"/>
</dbReference>
<evidence type="ECO:0000313" key="3">
    <source>
        <dbReference type="Proteomes" id="UP000245207"/>
    </source>
</evidence>
<evidence type="ECO:0000313" key="2">
    <source>
        <dbReference type="EMBL" id="PWA35097.1"/>
    </source>
</evidence>
<dbReference type="CDD" id="cd05992">
    <property type="entry name" value="PB1"/>
    <property type="match status" value="1"/>
</dbReference>
<reference evidence="2 3" key="1">
    <citation type="journal article" date="2018" name="Mol. Plant">
        <title>The genome of Artemisia annua provides insight into the evolution of Asteraceae family and artemisinin biosynthesis.</title>
        <authorList>
            <person name="Shen Q."/>
            <person name="Zhang L."/>
            <person name="Liao Z."/>
            <person name="Wang S."/>
            <person name="Yan T."/>
            <person name="Shi P."/>
            <person name="Liu M."/>
            <person name="Fu X."/>
            <person name="Pan Q."/>
            <person name="Wang Y."/>
            <person name="Lv Z."/>
            <person name="Lu X."/>
            <person name="Zhang F."/>
            <person name="Jiang W."/>
            <person name="Ma Y."/>
            <person name="Chen M."/>
            <person name="Hao X."/>
            <person name="Li L."/>
            <person name="Tang Y."/>
            <person name="Lv G."/>
            <person name="Zhou Y."/>
            <person name="Sun X."/>
            <person name="Brodelius P.E."/>
            <person name="Rose J.K.C."/>
            <person name="Tang K."/>
        </authorList>
    </citation>
    <scope>NUCLEOTIDE SEQUENCE [LARGE SCALE GENOMIC DNA]</scope>
    <source>
        <strain evidence="3">cv. Huhao1</strain>
        <tissue evidence="2">Leaf</tissue>
    </source>
</reference>
<dbReference type="PROSITE" id="PS51745">
    <property type="entry name" value="PB1"/>
    <property type="match status" value="1"/>
</dbReference>
<dbReference type="GO" id="GO:0003700">
    <property type="term" value="F:DNA-binding transcription factor activity"/>
    <property type="evidence" value="ECO:0007669"/>
    <property type="project" value="InterPro"/>
</dbReference>
<dbReference type="InterPro" id="IPR000270">
    <property type="entry name" value="PB1_dom"/>
</dbReference>
<dbReference type="PANTHER" id="PTHR32002:SF35">
    <property type="entry name" value="PROTEIN NLP6"/>
    <property type="match status" value="1"/>
</dbReference>
<dbReference type="Pfam" id="PF00564">
    <property type="entry name" value="PB1"/>
    <property type="match status" value="1"/>
</dbReference>
<keyword evidence="3" id="KW-1185">Reference proteome</keyword>
<comment type="caution">
    <text evidence="2">The sequence shown here is derived from an EMBL/GenBank/DDBJ whole genome shotgun (WGS) entry which is preliminary data.</text>
</comment>
<organism evidence="2 3">
    <name type="scientific">Artemisia annua</name>
    <name type="common">Sweet wormwood</name>
    <dbReference type="NCBI Taxonomy" id="35608"/>
    <lineage>
        <taxon>Eukaryota</taxon>
        <taxon>Viridiplantae</taxon>
        <taxon>Streptophyta</taxon>
        <taxon>Embryophyta</taxon>
        <taxon>Tracheophyta</taxon>
        <taxon>Spermatophyta</taxon>
        <taxon>Magnoliopsida</taxon>
        <taxon>eudicotyledons</taxon>
        <taxon>Gunneridae</taxon>
        <taxon>Pentapetalae</taxon>
        <taxon>asterids</taxon>
        <taxon>campanulids</taxon>
        <taxon>Asterales</taxon>
        <taxon>Asteraceae</taxon>
        <taxon>Asteroideae</taxon>
        <taxon>Anthemideae</taxon>
        <taxon>Artemisiinae</taxon>
        <taxon>Artemisia</taxon>
    </lineage>
</organism>
<evidence type="ECO:0000259" key="1">
    <source>
        <dbReference type="PROSITE" id="PS51745"/>
    </source>
</evidence>
<dbReference type="InterPro" id="IPR053793">
    <property type="entry name" value="PB1-like"/>
</dbReference>
<dbReference type="InterPro" id="IPR045012">
    <property type="entry name" value="NLP"/>
</dbReference>
<dbReference type="STRING" id="35608.A0A2U1KE94"/>
<dbReference type="SMART" id="SM00666">
    <property type="entry name" value="PB1"/>
    <property type="match status" value="1"/>
</dbReference>
<dbReference type="PANTHER" id="PTHR32002">
    <property type="entry name" value="PROTEIN NLP8"/>
    <property type="match status" value="1"/>
</dbReference>
<feature type="domain" description="PB1" evidence="1">
    <location>
        <begin position="184"/>
        <end position="267"/>
    </location>
</feature>
<dbReference type="EMBL" id="PKPP01020692">
    <property type="protein sequence ID" value="PWA35097.1"/>
    <property type="molecule type" value="Genomic_DNA"/>
</dbReference>
<sequence length="274" mass="30503">MKSLELEVEYVVELFLPTHAGEADLQKLMKTVNQQTKNASCVQLDTMSAPQVIGGIPFNWNLESSSLPINLLTVPEVPQESENIEHEPFVSVTVGTSHNVVPNLEKGTTQRKRKRSERVISLEEIDNLTGKPNDHVAIINDISKLGHRSTHQQEQTNLPVGRAQPETTITEQYIDNTAANTVENLTVKATYKVNTVKFPFILSDGMVKLVELIATRFQLSPGSFKLKYEDEDGDMILITCDPDLMRSVGDSRQPVDPPVIRLLVLPVLHESPDS</sequence>